<evidence type="ECO:0000256" key="1">
    <source>
        <dbReference type="SAM" id="MobiDB-lite"/>
    </source>
</evidence>
<gene>
    <name evidence="2" type="ORF">M6B38_175790</name>
</gene>
<accession>A0AAX6ER78</accession>
<organism evidence="2 3">
    <name type="scientific">Iris pallida</name>
    <name type="common">Sweet iris</name>
    <dbReference type="NCBI Taxonomy" id="29817"/>
    <lineage>
        <taxon>Eukaryota</taxon>
        <taxon>Viridiplantae</taxon>
        <taxon>Streptophyta</taxon>
        <taxon>Embryophyta</taxon>
        <taxon>Tracheophyta</taxon>
        <taxon>Spermatophyta</taxon>
        <taxon>Magnoliopsida</taxon>
        <taxon>Liliopsida</taxon>
        <taxon>Asparagales</taxon>
        <taxon>Iridaceae</taxon>
        <taxon>Iridoideae</taxon>
        <taxon>Irideae</taxon>
        <taxon>Iris</taxon>
    </lineage>
</organism>
<comment type="caution">
    <text evidence="2">The sequence shown here is derived from an EMBL/GenBank/DDBJ whole genome shotgun (WGS) entry which is preliminary data.</text>
</comment>
<reference evidence="2" key="1">
    <citation type="journal article" date="2023" name="GigaByte">
        <title>Genome assembly of the bearded iris, Iris pallida Lam.</title>
        <authorList>
            <person name="Bruccoleri R.E."/>
            <person name="Oakeley E.J."/>
            <person name="Faust A.M.E."/>
            <person name="Altorfer M."/>
            <person name="Dessus-Babus S."/>
            <person name="Burckhardt D."/>
            <person name="Oertli M."/>
            <person name="Naumann U."/>
            <person name="Petersen F."/>
            <person name="Wong J."/>
        </authorList>
    </citation>
    <scope>NUCLEOTIDE SEQUENCE</scope>
    <source>
        <strain evidence="2">GSM-AAB239-AS_SAM_17_03QT</strain>
    </source>
</reference>
<dbReference type="Proteomes" id="UP001140949">
    <property type="component" value="Unassembled WGS sequence"/>
</dbReference>
<evidence type="ECO:0000313" key="2">
    <source>
        <dbReference type="EMBL" id="KAJ6806285.1"/>
    </source>
</evidence>
<keyword evidence="3" id="KW-1185">Reference proteome</keyword>
<sequence length="95" mass="10843">MITTVKLTVPSPMTIERRPQRQTANWRAPPQAAIHSTDSSSSTDRSKSRCSIVCLKEWYIRAEAMSDPWDRDYIRSSLQAYLRISFHLMGQSPGS</sequence>
<protein>
    <submittedName>
        <fullName evidence="2">Zeta-carotene desaturase, chloroplastic/chromoplastic</fullName>
    </submittedName>
</protein>
<dbReference type="EMBL" id="JANAVB010034619">
    <property type="protein sequence ID" value="KAJ6806285.1"/>
    <property type="molecule type" value="Genomic_DNA"/>
</dbReference>
<name>A0AAX6ER78_IRIPA</name>
<dbReference type="AlphaFoldDB" id="A0AAX6ER78"/>
<reference evidence="2" key="2">
    <citation type="submission" date="2023-04" db="EMBL/GenBank/DDBJ databases">
        <authorList>
            <person name="Bruccoleri R.E."/>
            <person name="Oakeley E.J."/>
            <person name="Faust A.-M."/>
            <person name="Dessus-Babus S."/>
            <person name="Altorfer M."/>
            <person name="Burckhardt D."/>
            <person name="Oertli M."/>
            <person name="Naumann U."/>
            <person name="Petersen F."/>
            <person name="Wong J."/>
        </authorList>
    </citation>
    <scope>NUCLEOTIDE SEQUENCE</scope>
    <source>
        <strain evidence="2">GSM-AAB239-AS_SAM_17_03QT</strain>
        <tissue evidence="2">Leaf</tissue>
    </source>
</reference>
<evidence type="ECO:0000313" key="3">
    <source>
        <dbReference type="Proteomes" id="UP001140949"/>
    </source>
</evidence>
<proteinExistence type="predicted"/>
<feature type="region of interest" description="Disordered" evidence="1">
    <location>
        <begin position="1"/>
        <end position="48"/>
    </location>
</feature>